<dbReference type="InterPro" id="IPR007037">
    <property type="entry name" value="SIP_rossman_dom"/>
</dbReference>
<sequence>MSTAPAARVPRVLDRFLLTGTVEAVEQLTRGARRIRVTGPSLRDLQWAAGQHIRVLVGDLRAPSNWMRGLRDTLRTYTVWDYDAAGHLELCIVDHPEPGPGARWSASVHIGQRVSFTRPEGRLVVQRDAPYHLFVGEETATVAFGAMLRALPPAARVHAVLELDTPQDRLPLPRAGELTWVHRDGAAPDEGGLLLEALRSLRLPDEPGVAYIAGEARACQAVRRHLTQERGWPRRATIVKPFWTPGKRGLD</sequence>
<dbReference type="Pfam" id="PF04954">
    <property type="entry name" value="SIP"/>
    <property type="match status" value="1"/>
</dbReference>
<dbReference type="PANTHER" id="PTHR30157">
    <property type="entry name" value="FERRIC REDUCTASE, NADPH-DEPENDENT"/>
    <property type="match status" value="1"/>
</dbReference>
<dbReference type="InterPro" id="IPR039374">
    <property type="entry name" value="SIP_fam"/>
</dbReference>
<feature type="domain" description="FAD-binding FR-type" evidence="1">
    <location>
        <begin position="15"/>
        <end position="126"/>
    </location>
</feature>
<name>A0A6V8KJB7_9ACTN</name>
<dbReference type="GO" id="GO:0016491">
    <property type="term" value="F:oxidoreductase activity"/>
    <property type="evidence" value="ECO:0007669"/>
    <property type="project" value="InterPro"/>
</dbReference>
<evidence type="ECO:0000313" key="3">
    <source>
        <dbReference type="Proteomes" id="UP000482800"/>
    </source>
</evidence>
<dbReference type="InterPro" id="IPR017938">
    <property type="entry name" value="Riboflavin_synthase-like_b-brl"/>
</dbReference>
<dbReference type="SUPFAM" id="SSF63380">
    <property type="entry name" value="Riboflavin synthase domain-like"/>
    <property type="match status" value="1"/>
</dbReference>
<keyword evidence="3" id="KW-1185">Reference proteome</keyword>
<proteinExistence type="predicted"/>
<dbReference type="RefSeq" id="WP_173066100.1">
    <property type="nucleotide sequence ID" value="NZ_BAABGO010000047.1"/>
</dbReference>
<protein>
    <submittedName>
        <fullName evidence="2">Siderophore-interacting protein</fullName>
    </submittedName>
</protein>
<dbReference type="Pfam" id="PF08021">
    <property type="entry name" value="FAD_binding_9"/>
    <property type="match status" value="1"/>
</dbReference>
<dbReference type="InterPro" id="IPR013113">
    <property type="entry name" value="SIP_FAD-bd"/>
</dbReference>
<evidence type="ECO:0000313" key="2">
    <source>
        <dbReference type="EMBL" id="GFJ83520.1"/>
    </source>
</evidence>
<comment type="caution">
    <text evidence="2">The sequence shown here is derived from an EMBL/GenBank/DDBJ whole genome shotgun (WGS) entry which is preliminary data.</text>
</comment>
<dbReference type="Gene3D" id="2.40.30.10">
    <property type="entry name" value="Translation factors"/>
    <property type="match status" value="1"/>
</dbReference>
<dbReference type="PROSITE" id="PS51384">
    <property type="entry name" value="FAD_FR"/>
    <property type="match status" value="1"/>
</dbReference>
<reference evidence="2 3" key="2">
    <citation type="submission" date="2020-03" db="EMBL/GenBank/DDBJ databases">
        <authorList>
            <person name="Ichikawa N."/>
            <person name="Kimura A."/>
            <person name="Kitahashi Y."/>
            <person name="Uohara A."/>
        </authorList>
    </citation>
    <scope>NUCLEOTIDE SEQUENCE [LARGE SCALE GENOMIC DNA]</scope>
    <source>
        <strain evidence="2 3">NBRC 108639</strain>
    </source>
</reference>
<organism evidence="2 3">
    <name type="scientific">Phytohabitans houttuyneae</name>
    <dbReference type="NCBI Taxonomy" id="1076126"/>
    <lineage>
        <taxon>Bacteria</taxon>
        <taxon>Bacillati</taxon>
        <taxon>Actinomycetota</taxon>
        <taxon>Actinomycetes</taxon>
        <taxon>Micromonosporales</taxon>
        <taxon>Micromonosporaceae</taxon>
    </lineage>
</organism>
<dbReference type="CDD" id="cd06193">
    <property type="entry name" value="siderophore_interacting"/>
    <property type="match status" value="1"/>
</dbReference>
<dbReference type="InterPro" id="IPR017927">
    <property type="entry name" value="FAD-bd_FR_type"/>
</dbReference>
<dbReference type="InterPro" id="IPR039261">
    <property type="entry name" value="FNR_nucleotide-bd"/>
</dbReference>
<accession>A0A6V8KJB7</accession>
<dbReference type="EMBL" id="BLPF01000003">
    <property type="protein sequence ID" value="GFJ83520.1"/>
    <property type="molecule type" value="Genomic_DNA"/>
</dbReference>
<dbReference type="AlphaFoldDB" id="A0A6V8KJB7"/>
<dbReference type="Proteomes" id="UP000482800">
    <property type="component" value="Unassembled WGS sequence"/>
</dbReference>
<dbReference type="Gene3D" id="3.40.50.80">
    <property type="entry name" value="Nucleotide-binding domain of ferredoxin-NADP reductase (FNR) module"/>
    <property type="match status" value="1"/>
</dbReference>
<gene>
    <name evidence="2" type="ORF">Phou_077000</name>
</gene>
<reference evidence="2 3" key="1">
    <citation type="submission" date="2020-03" db="EMBL/GenBank/DDBJ databases">
        <title>Whole genome shotgun sequence of Phytohabitans houttuyneae NBRC 108639.</title>
        <authorList>
            <person name="Komaki H."/>
            <person name="Tamura T."/>
        </authorList>
    </citation>
    <scope>NUCLEOTIDE SEQUENCE [LARGE SCALE GENOMIC DNA]</scope>
    <source>
        <strain evidence="2 3">NBRC 108639</strain>
    </source>
</reference>
<evidence type="ECO:0000259" key="1">
    <source>
        <dbReference type="PROSITE" id="PS51384"/>
    </source>
</evidence>
<dbReference type="PANTHER" id="PTHR30157:SF0">
    <property type="entry name" value="NADPH-DEPENDENT FERRIC-CHELATE REDUCTASE"/>
    <property type="match status" value="1"/>
</dbReference>